<evidence type="ECO:0000259" key="2">
    <source>
        <dbReference type="Pfam" id="PF14691"/>
    </source>
</evidence>
<dbReference type="Gene3D" id="1.10.1060.10">
    <property type="entry name" value="Alpha-helical ferredoxin"/>
    <property type="match status" value="1"/>
</dbReference>
<name>A0A150NF65_GEOSE</name>
<evidence type="ECO:0000313" key="4">
    <source>
        <dbReference type="Proteomes" id="UP000075517"/>
    </source>
</evidence>
<dbReference type="Gene3D" id="3.50.50.60">
    <property type="entry name" value="FAD/NAD(P)-binding domain"/>
    <property type="match status" value="3"/>
</dbReference>
<reference evidence="3 4" key="1">
    <citation type="submission" date="2016-01" db="EMBL/GenBank/DDBJ databases">
        <title>Draft Genome Sequences of Seven Thermophilic Sporeformers Isolated from Foods.</title>
        <authorList>
            <person name="Berendsen E.M."/>
            <person name="Wells-Bennik M.H."/>
            <person name="Krawcyk A.O."/>
            <person name="De Jong A."/>
            <person name="Holsappel S."/>
            <person name="Eijlander R.T."/>
            <person name="Kuipers O.P."/>
        </authorList>
    </citation>
    <scope>NUCLEOTIDE SEQUENCE [LARGE SCALE GENOMIC DNA]</scope>
    <source>
        <strain evidence="3 4">B4114</strain>
    </source>
</reference>
<dbReference type="EMBL" id="LQYY01000004">
    <property type="protein sequence ID" value="KYD35328.1"/>
    <property type="molecule type" value="Genomic_DNA"/>
</dbReference>
<comment type="caution">
    <text evidence="3">The sequence shown here is derived from an EMBL/GenBank/DDBJ whole genome shotgun (WGS) entry which is preliminary data.</text>
</comment>
<evidence type="ECO:0000259" key="1">
    <source>
        <dbReference type="Pfam" id="PF07992"/>
    </source>
</evidence>
<dbReference type="GO" id="GO:0051536">
    <property type="term" value="F:iron-sulfur cluster binding"/>
    <property type="evidence" value="ECO:0007669"/>
    <property type="project" value="InterPro"/>
</dbReference>
<organism evidence="3 4">
    <name type="scientific">Geobacillus stearothermophilus</name>
    <name type="common">Bacillus stearothermophilus</name>
    <dbReference type="NCBI Taxonomy" id="1422"/>
    <lineage>
        <taxon>Bacteria</taxon>
        <taxon>Bacillati</taxon>
        <taxon>Bacillota</taxon>
        <taxon>Bacilli</taxon>
        <taxon>Bacillales</taxon>
        <taxon>Anoxybacillaceae</taxon>
        <taxon>Geobacillus</taxon>
    </lineage>
</organism>
<protein>
    <recommendedName>
        <fullName evidence="5">Dihydropyrimidine dehydrogenase</fullName>
    </recommendedName>
</protein>
<evidence type="ECO:0000313" key="3">
    <source>
        <dbReference type="EMBL" id="KYD35328.1"/>
    </source>
</evidence>
<feature type="domain" description="FAD/NAD(P)-binding" evidence="1">
    <location>
        <begin position="145"/>
        <end position="445"/>
    </location>
</feature>
<dbReference type="Pfam" id="PF07992">
    <property type="entry name" value="Pyr_redox_2"/>
    <property type="match status" value="1"/>
</dbReference>
<dbReference type="PRINTS" id="PR00419">
    <property type="entry name" value="ADXRDTASE"/>
</dbReference>
<dbReference type="InterPro" id="IPR036188">
    <property type="entry name" value="FAD/NAD-bd_sf"/>
</dbReference>
<dbReference type="Pfam" id="PF14691">
    <property type="entry name" value="Fer4_20"/>
    <property type="match status" value="1"/>
</dbReference>
<dbReference type="Proteomes" id="UP000075517">
    <property type="component" value="Unassembled WGS sequence"/>
</dbReference>
<dbReference type="InterPro" id="IPR028261">
    <property type="entry name" value="DPD_II"/>
</dbReference>
<dbReference type="SUPFAM" id="SSF46548">
    <property type="entry name" value="alpha-helical ferredoxin"/>
    <property type="match status" value="1"/>
</dbReference>
<dbReference type="InterPro" id="IPR023753">
    <property type="entry name" value="FAD/NAD-binding_dom"/>
</dbReference>
<dbReference type="InterPro" id="IPR009051">
    <property type="entry name" value="Helical_ferredxn"/>
</dbReference>
<gene>
    <name evidence="3" type="ORF">B4114_1204</name>
</gene>
<feature type="domain" description="Dihydroprymidine dehydrogenase" evidence="2">
    <location>
        <begin position="24"/>
        <end position="131"/>
    </location>
</feature>
<dbReference type="AlphaFoldDB" id="A0A150NF65"/>
<dbReference type="PANTHER" id="PTHR42783:SF3">
    <property type="entry name" value="GLUTAMATE SYNTHASE [NADPH] SMALL CHAIN-RELATED"/>
    <property type="match status" value="1"/>
</dbReference>
<dbReference type="GO" id="GO:0016491">
    <property type="term" value="F:oxidoreductase activity"/>
    <property type="evidence" value="ECO:0007669"/>
    <property type="project" value="InterPro"/>
</dbReference>
<dbReference type="PATRIC" id="fig|1422.17.peg.2447"/>
<sequence length="465" mass="51036">MTLFPFFKNDASRGMEMEQSRLEKNFEEVEPGLTDREAMEEANRCLYCYDAPCIRACPTGIDIPAFIKKIASGNVKGSAKTIMLSNPVGASCARVCPTEELCEGACVLNHSTKPIMIGKLQRYATDWAIRNKEVLFQAGRKNGKTVAIVGGGPAGLSSARELARLGYEVTIFEAENQAGGLNTYGIVSFRLPQNISLWEVNQIKSLGVQIRTNTRVGKDIEVNELLENYDAVVLAVGMGKVPKLGIPGEDLDGVYDAIELIKETKTKPLTDRLVGKRVVVIGAGNTAIDAATCSVRLGAENVKILYRRTKEEMTAYEFEYEFAKQDGVEFRWLTAPKRIIGDSKGKVTHVECVRMELGEPDADGRRRPLPVKGSEFIMPVDVVIKAIGQERHIELIEAFGLEHDHGVVKVNPETYQTSNPKVFACGDVIFERGKGEAMVVVAAQQGKEAAYGIHRYLTKAVSETA</sequence>
<proteinExistence type="predicted"/>
<dbReference type="PANTHER" id="PTHR42783">
    <property type="entry name" value="GLUTAMATE SYNTHASE [NADPH] SMALL CHAIN"/>
    <property type="match status" value="1"/>
</dbReference>
<accession>A0A150NF65</accession>
<dbReference type="SUPFAM" id="SSF51971">
    <property type="entry name" value="Nucleotide-binding domain"/>
    <property type="match status" value="1"/>
</dbReference>
<evidence type="ECO:0008006" key="5">
    <source>
        <dbReference type="Google" id="ProtNLM"/>
    </source>
</evidence>